<evidence type="ECO:0000256" key="1">
    <source>
        <dbReference type="ARBA" id="ARBA00004496"/>
    </source>
</evidence>
<evidence type="ECO:0000256" key="3">
    <source>
        <dbReference type="ARBA" id="ARBA00022618"/>
    </source>
</evidence>
<dbReference type="SUPFAM" id="SSF56349">
    <property type="entry name" value="DNA breaking-rejoining enzymes"/>
    <property type="match status" value="1"/>
</dbReference>
<keyword evidence="6 9" id="KW-0238">DNA-binding</keyword>
<dbReference type="AlphaFoldDB" id="A0A0P0Z1F2"/>
<evidence type="ECO:0000256" key="8">
    <source>
        <dbReference type="ARBA" id="ARBA00023306"/>
    </source>
</evidence>
<dbReference type="GO" id="GO:0007059">
    <property type="term" value="P:chromosome segregation"/>
    <property type="evidence" value="ECO:0007669"/>
    <property type="project" value="UniProtKB-UniRule"/>
</dbReference>
<evidence type="ECO:0000259" key="11">
    <source>
        <dbReference type="PROSITE" id="PS51900"/>
    </source>
</evidence>
<evidence type="ECO:0000313" key="12">
    <source>
        <dbReference type="EMBL" id="BAT27778.1"/>
    </source>
</evidence>
<feature type="active site" evidence="9">
    <location>
        <position position="243"/>
    </location>
</feature>
<reference evidence="12" key="1">
    <citation type="journal article" date="2015" name="Proc. Natl. Acad. Sci. U.S.A.">
        <title>Bacterial clade with the ribosomal RNA operon on a small plasmid rather than the chromosome.</title>
        <authorList>
            <person name="Anda M."/>
            <person name="Ohtsubo Y."/>
            <person name="Okubo T."/>
            <person name="Sugawara M."/>
            <person name="Nagata Y."/>
            <person name="Tsuda M."/>
            <person name="Minamisawa K."/>
            <person name="Mitsui H."/>
        </authorList>
    </citation>
    <scope>NUCLEOTIDE SEQUENCE</scope>
    <source>
        <strain evidence="12">JCM 14755</strain>
    </source>
</reference>
<protein>
    <recommendedName>
        <fullName evidence="9">Tyrosine recombinase XerC</fullName>
    </recommendedName>
</protein>
<dbReference type="PROSITE" id="PS51898">
    <property type="entry name" value="TYR_RECOMBINASE"/>
    <property type="match status" value="1"/>
</dbReference>
<dbReference type="HAMAP" id="MF_01808">
    <property type="entry name" value="Recomb_XerC_XerD"/>
    <property type="match status" value="1"/>
</dbReference>
<evidence type="ECO:0000256" key="5">
    <source>
        <dbReference type="ARBA" id="ARBA00022908"/>
    </source>
</evidence>
<dbReference type="GO" id="GO:0005737">
    <property type="term" value="C:cytoplasm"/>
    <property type="evidence" value="ECO:0007669"/>
    <property type="project" value="UniProtKB-SubCell"/>
</dbReference>
<keyword evidence="5 9" id="KW-0229">DNA integration</keyword>
<dbReference type="NCBIfam" id="NF001399">
    <property type="entry name" value="PRK00283.1"/>
    <property type="match status" value="1"/>
</dbReference>
<keyword evidence="4 9" id="KW-0159">Chromosome partition</keyword>
<dbReference type="GO" id="GO:0009037">
    <property type="term" value="F:tyrosine-based site-specific recombinase activity"/>
    <property type="evidence" value="ECO:0007669"/>
    <property type="project" value="UniProtKB-UniRule"/>
</dbReference>
<evidence type="ECO:0000256" key="4">
    <source>
        <dbReference type="ARBA" id="ARBA00022829"/>
    </source>
</evidence>
<feature type="active site" description="O-(3'-phospho-DNA)-tyrosine intermediate" evidence="9">
    <location>
        <position position="275"/>
    </location>
</feature>
<dbReference type="InterPro" id="IPR013762">
    <property type="entry name" value="Integrase-like_cat_sf"/>
</dbReference>
<dbReference type="PANTHER" id="PTHR30349">
    <property type="entry name" value="PHAGE INTEGRASE-RELATED"/>
    <property type="match status" value="1"/>
</dbReference>
<evidence type="ECO:0000256" key="2">
    <source>
        <dbReference type="ARBA" id="ARBA00022490"/>
    </source>
</evidence>
<name>A0A0P0Z1F2_9HYPH</name>
<feature type="active site" evidence="9">
    <location>
        <position position="240"/>
    </location>
</feature>
<dbReference type="InterPro" id="IPR010998">
    <property type="entry name" value="Integrase_recombinase_N"/>
</dbReference>
<feature type="active site" evidence="9">
    <location>
        <position position="167"/>
    </location>
</feature>
<organism evidence="12">
    <name type="scientific">Aureimonas frigidaquae</name>
    <dbReference type="NCBI Taxonomy" id="424757"/>
    <lineage>
        <taxon>Bacteria</taxon>
        <taxon>Pseudomonadati</taxon>
        <taxon>Pseudomonadota</taxon>
        <taxon>Alphaproteobacteria</taxon>
        <taxon>Hyphomicrobiales</taxon>
        <taxon>Aurantimonadaceae</taxon>
        <taxon>Aureimonas</taxon>
    </lineage>
</organism>
<dbReference type="GO" id="GO:0003677">
    <property type="term" value="F:DNA binding"/>
    <property type="evidence" value="ECO:0007669"/>
    <property type="project" value="UniProtKB-UniRule"/>
</dbReference>
<comment type="subunit">
    <text evidence="9">Forms a cyclic heterotetrameric complex composed of two molecules of XerC and two molecules of XerD.</text>
</comment>
<keyword evidence="2 9" id="KW-0963">Cytoplasm</keyword>
<feature type="active site" evidence="9">
    <location>
        <position position="266"/>
    </location>
</feature>
<evidence type="ECO:0000256" key="7">
    <source>
        <dbReference type="ARBA" id="ARBA00023172"/>
    </source>
</evidence>
<dbReference type="Gene3D" id="1.10.150.130">
    <property type="match status" value="1"/>
</dbReference>
<dbReference type="InterPro" id="IPR023009">
    <property type="entry name" value="Tyrosine_recombinase_XerC/XerD"/>
</dbReference>
<gene>
    <name evidence="9" type="primary">xerC</name>
</gene>
<comment type="function">
    <text evidence="9">Site-specific tyrosine recombinase, which acts by catalyzing the cutting and rejoining of the recombining DNA molecules. The XerC-XerD complex is essential to convert dimers of the bacterial chromosome into monomers to permit their segregation at cell division. It also contributes to the segregational stability of plasmids.</text>
</comment>
<sequence>MAVERGASDHTLAAYAHDLGDAASFLAGRGQSLEAAGTDALRAYLAGLSDAGFAPATRRRRLAALRQFFRQLYLDGVRPDDPTGTLEAPRKARALPRNLSEDQAGRLLDLAEAEVEQAQPGRARLRAARLHALAETLYATGLRVSELIALPRAVLRAGGGAVLVRGKGGRDRLVPLGERAAPALARFSALEGEAGSPAGSERWLFPAVSASGHVTRQAVARELKGLAARAGLPPSAVSPHVLRHAFASHLLQNGADLRAVQELLGHADISTTEIYTHVLERRLLDLVSAHHPLSEAWPGG</sequence>
<dbReference type="Pfam" id="PF02899">
    <property type="entry name" value="Phage_int_SAM_1"/>
    <property type="match status" value="1"/>
</dbReference>
<dbReference type="InterPro" id="IPR002104">
    <property type="entry name" value="Integrase_catalytic"/>
</dbReference>
<accession>A0A0P0Z1F2</accession>
<dbReference type="PROSITE" id="PS51900">
    <property type="entry name" value="CB"/>
    <property type="match status" value="1"/>
</dbReference>
<dbReference type="InterPro" id="IPR011010">
    <property type="entry name" value="DNA_brk_join_enz"/>
</dbReference>
<dbReference type="Gene3D" id="1.10.443.10">
    <property type="entry name" value="Intergrase catalytic core"/>
    <property type="match status" value="1"/>
</dbReference>
<keyword evidence="8 9" id="KW-0131">Cell cycle</keyword>
<dbReference type="InterPro" id="IPR004107">
    <property type="entry name" value="Integrase_SAM-like_N"/>
</dbReference>
<dbReference type="Pfam" id="PF00589">
    <property type="entry name" value="Phage_integrase"/>
    <property type="match status" value="1"/>
</dbReference>
<evidence type="ECO:0000259" key="10">
    <source>
        <dbReference type="PROSITE" id="PS51898"/>
    </source>
</evidence>
<comment type="similarity">
    <text evidence="9">Belongs to the 'phage' integrase family. XerC subfamily.</text>
</comment>
<dbReference type="GO" id="GO:0006313">
    <property type="term" value="P:DNA transposition"/>
    <property type="evidence" value="ECO:0007669"/>
    <property type="project" value="UniProtKB-UniRule"/>
</dbReference>
<evidence type="ECO:0000256" key="9">
    <source>
        <dbReference type="HAMAP-Rule" id="MF_01808"/>
    </source>
</evidence>
<dbReference type="GO" id="GO:0051301">
    <property type="term" value="P:cell division"/>
    <property type="evidence" value="ECO:0007669"/>
    <property type="project" value="UniProtKB-KW"/>
</dbReference>
<dbReference type="InterPro" id="IPR044068">
    <property type="entry name" value="CB"/>
</dbReference>
<dbReference type="InterPro" id="IPR050090">
    <property type="entry name" value="Tyrosine_recombinase_XerCD"/>
</dbReference>
<dbReference type="EMBL" id="LC066375">
    <property type="protein sequence ID" value="BAT27778.1"/>
    <property type="molecule type" value="Genomic_DNA"/>
</dbReference>
<dbReference type="PANTHER" id="PTHR30349:SF90">
    <property type="entry name" value="TYROSINE RECOMBINASE XERD"/>
    <property type="match status" value="1"/>
</dbReference>
<feature type="active site" evidence="9">
    <location>
        <position position="143"/>
    </location>
</feature>
<evidence type="ECO:0000256" key="6">
    <source>
        <dbReference type="ARBA" id="ARBA00023125"/>
    </source>
</evidence>
<comment type="subcellular location">
    <subcellularLocation>
        <location evidence="1 9">Cytoplasm</location>
    </subcellularLocation>
</comment>
<feature type="domain" description="Tyr recombinase" evidence="10">
    <location>
        <begin position="94"/>
        <end position="288"/>
    </location>
</feature>
<keyword evidence="7 9" id="KW-0233">DNA recombination</keyword>
<proteinExistence type="inferred from homology"/>
<keyword evidence="3 9" id="KW-0132">Cell division</keyword>
<feature type="domain" description="Core-binding (CB)" evidence="11">
    <location>
        <begin position="1"/>
        <end position="73"/>
    </location>
</feature>